<name>A0A919L6H5_9ACTN</name>
<proteinExistence type="predicted"/>
<evidence type="ECO:0000259" key="1">
    <source>
        <dbReference type="Pfam" id="PF09348"/>
    </source>
</evidence>
<dbReference type="AlphaFoldDB" id="A0A919L6H5"/>
<dbReference type="EMBL" id="BNCD01000015">
    <property type="protein sequence ID" value="GHH84506.1"/>
    <property type="molecule type" value="Genomic_DNA"/>
</dbReference>
<gene>
    <name evidence="2" type="ORF">GCM10018793_49040</name>
</gene>
<sequence>MLRERRLYRARAAEALRALALLDVNDAPPTGPAPSWNAGWSLDELRCTVAREPPGAPVPGGAWEIACRLVHDYQFAEPRILRALYRRGDALPGRDMLLEGRFLGLRFDMGVRVTSLVDGTQGSGAAARRVWGWGYQTLEGHLEEGELTYLVVKHLGSGEVEFRITGRSRRAPIANPLVRLGFVMFGRSTQHRFLRAAAQRLCRLVHAELHGAPAARVETVPGDPGVAVAPARHLLTPAPHLSSRWRRGRSSRGSRA</sequence>
<accession>A0A919L6H5</accession>
<protein>
    <recommendedName>
        <fullName evidence="1">DUF1990 domain-containing protein</fullName>
    </recommendedName>
</protein>
<evidence type="ECO:0000313" key="3">
    <source>
        <dbReference type="Proteomes" id="UP000603708"/>
    </source>
</evidence>
<reference evidence="2" key="2">
    <citation type="submission" date="2020-09" db="EMBL/GenBank/DDBJ databases">
        <authorList>
            <person name="Sun Q."/>
            <person name="Ohkuma M."/>
        </authorList>
    </citation>
    <scope>NUCLEOTIDE SEQUENCE</scope>
    <source>
        <strain evidence="2">JCM 5069</strain>
    </source>
</reference>
<keyword evidence="3" id="KW-1185">Reference proteome</keyword>
<dbReference type="Proteomes" id="UP000603708">
    <property type="component" value="Unassembled WGS sequence"/>
</dbReference>
<dbReference type="InterPro" id="IPR018960">
    <property type="entry name" value="DUF1990"/>
</dbReference>
<organism evidence="2 3">
    <name type="scientific">Streptomyces sulfonofaciens</name>
    <dbReference type="NCBI Taxonomy" id="68272"/>
    <lineage>
        <taxon>Bacteria</taxon>
        <taxon>Bacillati</taxon>
        <taxon>Actinomycetota</taxon>
        <taxon>Actinomycetes</taxon>
        <taxon>Kitasatosporales</taxon>
        <taxon>Streptomycetaceae</taxon>
        <taxon>Streptomyces</taxon>
    </lineage>
</organism>
<dbReference type="Pfam" id="PF09348">
    <property type="entry name" value="DUF1990"/>
    <property type="match status" value="1"/>
</dbReference>
<reference evidence="2" key="1">
    <citation type="journal article" date="2014" name="Int. J. Syst. Evol. Microbiol.">
        <title>Complete genome sequence of Corynebacterium casei LMG S-19264T (=DSM 44701T), isolated from a smear-ripened cheese.</title>
        <authorList>
            <consortium name="US DOE Joint Genome Institute (JGI-PGF)"/>
            <person name="Walter F."/>
            <person name="Albersmeier A."/>
            <person name="Kalinowski J."/>
            <person name="Ruckert C."/>
        </authorList>
    </citation>
    <scope>NUCLEOTIDE SEQUENCE</scope>
    <source>
        <strain evidence="2">JCM 5069</strain>
    </source>
</reference>
<evidence type="ECO:0000313" key="2">
    <source>
        <dbReference type="EMBL" id="GHH84506.1"/>
    </source>
</evidence>
<feature type="domain" description="DUF1990" evidence="1">
    <location>
        <begin position="38"/>
        <end position="198"/>
    </location>
</feature>
<dbReference type="RefSeq" id="WP_189935595.1">
    <property type="nucleotide sequence ID" value="NZ_BNCD01000015.1"/>
</dbReference>
<comment type="caution">
    <text evidence="2">The sequence shown here is derived from an EMBL/GenBank/DDBJ whole genome shotgun (WGS) entry which is preliminary data.</text>
</comment>